<dbReference type="KEGG" id="opf:CBP31_10675"/>
<keyword evidence="1" id="KW-0175">Coiled coil</keyword>
<feature type="coiled-coil region" evidence="1">
    <location>
        <begin position="133"/>
        <end position="188"/>
    </location>
</feature>
<dbReference type="AlphaFoldDB" id="A0A1Y0D665"/>
<dbReference type="Pfam" id="PF02371">
    <property type="entry name" value="Transposase_20"/>
    <property type="match status" value="1"/>
</dbReference>
<dbReference type="RefSeq" id="WP_087037151.1">
    <property type="nucleotide sequence ID" value="NZ_CP021377.1"/>
</dbReference>
<dbReference type="Proteomes" id="UP000243937">
    <property type="component" value="Chromosome"/>
</dbReference>
<dbReference type="InterPro" id="IPR002525">
    <property type="entry name" value="Transp_IS110-like_N"/>
</dbReference>
<organism evidence="4 5">
    <name type="scientific">Oceanisphaera profunda</name>
    <dbReference type="NCBI Taxonomy" id="1416627"/>
    <lineage>
        <taxon>Bacteria</taxon>
        <taxon>Pseudomonadati</taxon>
        <taxon>Pseudomonadota</taxon>
        <taxon>Gammaproteobacteria</taxon>
        <taxon>Aeromonadales</taxon>
        <taxon>Aeromonadaceae</taxon>
        <taxon>Oceanisphaera</taxon>
    </lineage>
</organism>
<keyword evidence="5" id="KW-1185">Reference proteome</keyword>
<dbReference type="GO" id="GO:0004803">
    <property type="term" value="F:transposase activity"/>
    <property type="evidence" value="ECO:0007669"/>
    <property type="project" value="InterPro"/>
</dbReference>
<evidence type="ECO:0000313" key="5">
    <source>
        <dbReference type="Proteomes" id="UP000243937"/>
    </source>
</evidence>
<dbReference type="OrthoDB" id="9795150at2"/>
<reference evidence="4 5" key="1">
    <citation type="journal article" date="2014" name="Int. J. Syst. Evol. Microbiol.">
        <title>Oceanisphaera profunda sp. nov., a marine bacterium isolated from deep-sea sediment, and emended description of the genus Oceanisphaera.</title>
        <authorList>
            <person name="Xu Z."/>
            <person name="Zhang X.Y."/>
            <person name="Su H.N."/>
            <person name="Yu Z.C."/>
            <person name="Liu C."/>
            <person name="Li H."/>
            <person name="Chen X.L."/>
            <person name="Song X.Y."/>
            <person name="Xie B.B."/>
            <person name="Qin Q.L."/>
            <person name="Zhou B.C."/>
            <person name="Shi M."/>
            <person name="Huang Y."/>
            <person name="Zhang Y.Z."/>
        </authorList>
    </citation>
    <scope>NUCLEOTIDE SEQUENCE [LARGE SCALE GENOMIC DNA]</scope>
    <source>
        <strain evidence="4 5">SM1222</strain>
    </source>
</reference>
<evidence type="ECO:0000259" key="3">
    <source>
        <dbReference type="Pfam" id="PF02371"/>
    </source>
</evidence>
<dbReference type="NCBIfam" id="NF033542">
    <property type="entry name" value="transpos_IS110"/>
    <property type="match status" value="1"/>
</dbReference>
<name>A0A1Y0D665_9GAMM</name>
<feature type="domain" description="Transposase IS110-like N-terminal" evidence="2">
    <location>
        <begin position="5"/>
        <end position="150"/>
    </location>
</feature>
<evidence type="ECO:0000313" key="4">
    <source>
        <dbReference type="EMBL" id="ART83029.1"/>
    </source>
</evidence>
<dbReference type="PANTHER" id="PTHR33055">
    <property type="entry name" value="TRANSPOSASE FOR INSERTION SEQUENCE ELEMENT IS1111A"/>
    <property type="match status" value="1"/>
</dbReference>
<dbReference type="PANTHER" id="PTHR33055:SF3">
    <property type="entry name" value="PUTATIVE TRANSPOSASE FOR IS117-RELATED"/>
    <property type="match status" value="1"/>
</dbReference>
<protein>
    <submittedName>
        <fullName evidence="4">IS110 family transposase</fullName>
    </submittedName>
</protein>
<dbReference type="GO" id="GO:0006313">
    <property type="term" value="P:DNA transposition"/>
    <property type="evidence" value="ECO:0007669"/>
    <property type="project" value="InterPro"/>
</dbReference>
<gene>
    <name evidence="4" type="ORF">CBP31_10675</name>
</gene>
<dbReference type="InterPro" id="IPR047650">
    <property type="entry name" value="Transpos_IS110"/>
</dbReference>
<accession>A0A1Y0D665</accession>
<evidence type="ECO:0000259" key="2">
    <source>
        <dbReference type="Pfam" id="PF01548"/>
    </source>
</evidence>
<dbReference type="Pfam" id="PF01548">
    <property type="entry name" value="DEDD_Tnp_IS110"/>
    <property type="match status" value="1"/>
</dbReference>
<sequence>MNVFVGIDIAAKTFDLVMRSNGRSSKVEQFKQTPQGHAKAVKRLLAKTPSLIVMEATGIYYFDLAVALVKAGLPVAVINPKSFHHFATLKLTGSKTDGIDSALLAEYGERMEPRLWTPPSESHLGLRDIGRQINRLTGTRTQAKNRLHALQAKQATMPMIIEDEEDGIDMLSRRIDRLTQAALALIAESEILSLHLKSMSAAKGVGRATALIVLAELCVLPKDLKAPQVSRFAGLDVRLTQSGTSVNRPARLSKAGNAYLRSALYMPAMCAAQHDVRAKAFSEALVSRGKKKIQAQCAIMRKYLTGLWACMKTETPFDSTLLFSEQHIKS</sequence>
<proteinExistence type="predicted"/>
<dbReference type="GO" id="GO:0003677">
    <property type="term" value="F:DNA binding"/>
    <property type="evidence" value="ECO:0007669"/>
    <property type="project" value="InterPro"/>
</dbReference>
<dbReference type="EMBL" id="CP021377">
    <property type="protein sequence ID" value="ART83029.1"/>
    <property type="molecule type" value="Genomic_DNA"/>
</dbReference>
<dbReference type="InterPro" id="IPR003346">
    <property type="entry name" value="Transposase_20"/>
</dbReference>
<feature type="domain" description="Transposase IS116/IS110/IS902 C-terminal" evidence="3">
    <location>
        <begin position="202"/>
        <end position="281"/>
    </location>
</feature>
<evidence type="ECO:0000256" key="1">
    <source>
        <dbReference type="SAM" id="Coils"/>
    </source>
</evidence>